<dbReference type="RefSeq" id="WP_074493854.1">
    <property type="nucleotide sequence ID" value="NZ_FPAM01000021.1"/>
</dbReference>
<organism evidence="7 8">
    <name type="scientific">Mucilaginibacter polytrichastri</name>
    <dbReference type="NCBI Taxonomy" id="1302689"/>
    <lineage>
        <taxon>Bacteria</taxon>
        <taxon>Pseudomonadati</taxon>
        <taxon>Bacteroidota</taxon>
        <taxon>Sphingobacteriia</taxon>
        <taxon>Sphingobacteriales</taxon>
        <taxon>Sphingobacteriaceae</taxon>
        <taxon>Mucilaginibacter</taxon>
    </lineage>
</organism>
<dbReference type="Pfam" id="PF14289">
    <property type="entry name" value="DUF4369"/>
    <property type="match status" value="1"/>
</dbReference>
<proteinExistence type="predicted"/>
<dbReference type="PROSITE" id="PS00194">
    <property type="entry name" value="THIOREDOXIN_1"/>
    <property type="match status" value="1"/>
</dbReference>
<dbReference type="CDD" id="cd02966">
    <property type="entry name" value="TlpA_like_family"/>
    <property type="match status" value="1"/>
</dbReference>
<keyword evidence="2" id="KW-0201">Cytochrome c-type biogenesis</keyword>
<dbReference type="SUPFAM" id="SSF52833">
    <property type="entry name" value="Thioredoxin-like"/>
    <property type="match status" value="1"/>
</dbReference>
<dbReference type="GO" id="GO:0016491">
    <property type="term" value="F:oxidoreductase activity"/>
    <property type="evidence" value="ECO:0007669"/>
    <property type="project" value="InterPro"/>
</dbReference>
<dbReference type="OrthoDB" id="750178at2"/>
<feature type="chain" id="PRO_5010355281" description="Thioredoxin domain-containing protein" evidence="5">
    <location>
        <begin position="20"/>
        <end position="383"/>
    </location>
</feature>
<accession>A0A1Q5ZRY4</accession>
<evidence type="ECO:0000256" key="5">
    <source>
        <dbReference type="SAM" id="SignalP"/>
    </source>
</evidence>
<comment type="caution">
    <text evidence="7">The sequence shown here is derived from an EMBL/GenBank/DDBJ whole genome shotgun (WGS) entry which is preliminary data.</text>
</comment>
<keyword evidence="5" id="KW-0732">Signal</keyword>
<evidence type="ECO:0000313" key="7">
    <source>
        <dbReference type="EMBL" id="OKS84532.1"/>
    </source>
</evidence>
<dbReference type="InterPro" id="IPR000866">
    <property type="entry name" value="AhpC/TSA"/>
</dbReference>
<dbReference type="GO" id="GO:0016209">
    <property type="term" value="F:antioxidant activity"/>
    <property type="evidence" value="ECO:0007669"/>
    <property type="project" value="InterPro"/>
</dbReference>
<keyword evidence="4" id="KW-0676">Redox-active center</keyword>
<comment type="subcellular location">
    <subcellularLocation>
        <location evidence="1">Cell envelope</location>
    </subcellularLocation>
</comment>
<dbReference type="AlphaFoldDB" id="A0A1Q5ZRY4"/>
<name>A0A1Q5ZRY4_9SPHI</name>
<dbReference type="Proteomes" id="UP000186720">
    <property type="component" value="Unassembled WGS sequence"/>
</dbReference>
<dbReference type="PROSITE" id="PS51352">
    <property type="entry name" value="THIOREDOXIN_2"/>
    <property type="match status" value="1"/>
</dbReference>
<reference evidence="7 8" key="1">
    <citation type="submission" date="2016-11" db="EMBL/GenBank/DDBJ databases">
        <title>Whole Genome Sequencing of Mucilaginibacter polytrichastri RG4-7(T) isolated from the moss sample.</title>
        <authorList>
            <person name="Li Y."/>
        </authorList>
    </citation>
    <scope>NUCLEOTIDE SEQUENCE [LARGE SCALE GENOMIC DNA]</scope>
    <source>
        <strain evidence="7 8">RG4-7</strain>
    </source>
</reference>
<feature type="signal peptide" evidence="5">
    <location>
        <begin position="1"/>
        <end position="19"/>
    </location>
</feature>
<evidence type="ECO:0000259" key="6">
    <source>
        <dbReference type="PROSITE" id="PS51352"/>
    </source>
</evidence>
<evidence type="ECO:0000313" key="8">
    <source>
        <dbReference type="Proteomes" id="UP000186720"/>
    </source>
</evidence>
<sequence length="383" mass="43053">MKKITTIICAALFAPLLCAAQQGYVIHGKIGNLNKPAKAYLSYKIGDNRIVDSTYIVNGSFEFKGKVNSVKEAGIRVKHDDVPLNPTVRPVWDLFSFFIENKEINIIATDSIKNAKITGSPLNDENARLTAYLKPIYDKYAALNKEYESKNPTEQSNREYVQSLEKRAKDIDNETVKAKQDYALAHPNSYLAIVALNSTMKDGFDAAGTEKIFDKLSPDVRNTELAQASLKRIIDIKKTQEGEPAPDFTQNDVDGKPVKLSDFRGHYVLVDFWASWCAPCRRENPNLVKSYAAYKDKGFRILGVSLDKPADKEKWLKAIKDDGLTWTQVSDLKAWTNAAAVLYDVKAIPMNFLIDPQGRIIAKYLRGEDLSTKLKEIYKAETK</sequence>
<dbReference type="InterPro" id="IPR036249">
    <property type="entry name" value="Thioredoxin-like_sf"/>
</dbReference>
<evidence type="ECO:0000256" key="2">
    <source>
        <dbReference type="ARBA" id="ARBA00022748"/>
    </source>
</evidence>
<feature type="domain" description="Thioredoxin" evidence="6">
    <location>
        <begin position="239"/>
        <end position="383"/>
    </location>
</feature>
<dbReference type="STRING" id="1302689.RG47T_5222"/>
<dbReference type="PANTHER" id="PTHR42852">
    <property type="entry name" value="THIOL:DISULFIDE INTERCHANGE PROTEIN DSBE"/>
    <property type="match status" value="1"/>
</dbReference>
<dbReference type="InterPro" id="IPR013766">
    <property type="entry name" value="Thioredoxin_domain"/>
</dbReference>
<dbReference type="GO" id="GO:0017004">
    <property type="term" value="P:cytochrome complex assembly"/>
    <property type="evidence" value="ECO:0007669"/>
    <property type="project" value="UniProtKB-KW"/>
</dbReference>
<keyword evidence="8" id="KW-1185">Reference proteome</keyword>
<dbReference type="EMBL" id="MPPL01000002">
    <property type="protein sequence ID" value="OKS84532.1"/>
    <property type="molecule type" value="Genomic_DNA"/>
</dbReference>
<evidence type="ECO:0000256" key="3">
    <source>
        <dbReference type="ARBA" id="ARBA00023157"/>
    </source>
</evidence>
<dbReference type="InterPro" id="IPR025380">
    <property type="entry name" value="DUF4369"/>
</dbReference>
<dbReference type="InterPro" id="IPR050553">
    <property type="entry name" value="Thioredoxin_ResA/DsbE_sf"/>
</dbReference>
<keyword evidence="3" id="KW-1015">Disulfide bond</keyword>
<gene>
    <name evidence="7" type="ORF">RG47T_5222</name>
</gene>
<protein>
    <recommendedName>
        <fullName evidence="6">Thioredoxin domain-containing protein</fullName>
    </recommendedName>
</protein>
<dbReference type="PANTHER" id="PTHR42852:SF6">
    <property type="entry name" value="THIOL:DISULFIDE INTERCHANGE PROTEIN DSBE"/>
    <property type="match status" value="1"/>
</dbReference>
<dbReference type="Pfam" id="PF00578">
    <property type="entry name" value="AhpC-TSA"/>
    <property type="match status" value="1"/>
</dbReference>
<evidence type="ECO:0000256" key="1">
    <source>
        <dbReference type="ARBA" id="ARBA00004196"/>
    </source>
</evidence>
<dbReference type="InterPro" id="IPR017937">
    <property type="entry name" value="Thioredoxin_CS"/>
</dbReference>
<dbReference type="GO" id="GO:0030313">
    <property type="term" value="C:cell envelope"/>
    <property type="evidence" value="ECO:0007669"/>
    <property type="project" value="UniProtKB-SubCell"/>
</dbReference>
<dbReference type="Gene3D" id="3.40.30.10">
    <property type="entry name" value="Glutaredoxin"/>
    <property type="match status" value="1"/>
</dbReference>
<evidence type="ECO:0000256" key="4">
    <source>
        <dbReference type="ARBA" id="ARBA00023284"/>
    </source>
</evidence>